<evidence type="ECO:0000256" key="1">
    <source>
        <dbReference type="SAM" id="SignalP"/>
    </source>
</evidence>
<keyword evidence="1" id="KW-0732">Signal</keyword>
<keyword evidence="3" id="KW-1185">Reference proteome</keyword>
<dbReference type="PROSITE" id="PS51257">
    <property type="entry name" value="PROKAR_LIPOPROTEIN"/>
    <property type="match status" value="1"/>
</dbReference>
<dbReference type="RefSeq" id="WP_284188408.1">
    <property type="nucleotide sequence ID" value="NZ_BSPX01000040.1"/>
</dbReference>
<accession>A0ABQ6FEL9</accession>
<sequence>MKRLGWLAAAAVSVAVLAGCAAPRVAPSADRLSPGELEAIAAARRAGPLTVEQIIQRSRAGEAPAALIEDIRRTGTHLAVTPEERARLAGQGVAPAVLDELAAAQARWAQDQATADKVRADTARIEAADRARAEEERRRRAYYGPAYAPYYSPYADPMWPYGYPGRRGYGGGFGWGVQIRR</sequence>
<organism evidence="2 3">
    <name type="scientific">Zoogloea oryzae</name>
    <dbReference type="NCBI Taxonomy" id="310767"/>
    <lineage>
        <taxon>Bacteria</taxon>
        <taxon>Pseudomonadati</taxon>
        <taxon>Pseudomonadota</taxon>
        <taxon>Betaproteobacteria</taxon>
        <taxon>Rhodocyclales</taxon>
        <taxon>Zoogloeaceae</taxon>
        <taxon>Zoogloea</taxon>
    </lineage>
</organism>
<gene>
    <name evidence="2" type="ORF">GCM10007933_26530</name>
</gene>
<proteinExistence type="predicted"/>
<feature type="chain" id="PRO_5047325577" description="Lipoprotein" evidence="1">
    <location>
        <begin position="22"/>
        <end position="181"/>
    </location>
</feature>
<evidence type="ECO:0008006" key="4">
    <source>
        <dbReference type="Google" id="ProtNLM"/>
    </source>
</evidence>
<name>A0ABQ6FEL9_9RHOO</name>
<comment type="caution">
    <text evidence="2">The sequence shown here is derived from an EMBL/GenBank/DDBJ whole genome shotgun (WGS) entry which is preliminary data.</text>
</comment>
<dbReference type="EMBL" id="BSPX01000040">
    <property type="protein sequence ID" value="GLT23190.1"/>
    <property type="molecule type" value="Genomic_DNA"/>
</dbReference>
<protein>
    <recommendedName>
        <fullName evidence="4">Lipoprotein</fullName>
    </recommendedName>
</protein>
<feature type="signal peptide" evidence="1">
    <location>
        <begin position="1"/>
        <end position="21"/>
    </location>
</feature>
<evidence type="ECO:0000313" key="3">
    <source>
        <dbReference type="Proteomes" id="UP001157167"/>
    </source>
</evidence>
<dbReference type="Proteomes" id="UP001157167">
    <property type="component" value="Unassembled WGS sequence"/>
</dbReference>
<reference evidence="3" key="1">
    <citation type="journal article" date="2019" name="Int. J. Syst. Evol. Microbiol.">
        <title>The Global Catalogue of Microorganisms (GCM) 10K type strain sequencing project: providing services to taxonomists for standard genome sequencing and annotation.</title>
        <authorList>
            <consortium name="The Broad Institute Genomics Platform"/>
            <consortium name="The Broad Institute Genome Sequencing Center for Infectious Disease"/>
            <person name="Wu L."/>
            <person name="Ma J."/>
        </authorList>
    </citation>
    <scope>NUCLEOTIDE SEQUENCE [LARGE SCALE GENOMIC DNA]</scope>
    <source>
        <strain evidence="3">NBRC 102407</strain>
    </source>
</reference>
<evidence type="ECO:0000313" key="2">
    <source>
        <dbReference type="EMBL" id="GLT23190.1"/>
    </source>
</evidence>